<reference evidence="2" key="1">
    <citation type="journal article" date="2019" name="Environ. Microbiol.">
        <title>Fungal ecological strategies reflected in gene transcription - a case study of two litter decomposers.</title>
        <authorList>
            <person name="Barbi F."/>
            <person name="Kohler A."/>
            <person name="Barry K."/>
            <person name="Baskaran P."/>
            <person name="Daum C."/>
            <person name="Fauchery L."/>
            <person name="Ihrmark K."/>
            <person name="Kuo A."/>
            <person name="LaButti K."/>
            <person name="Lipzen A."/>
            <person name="Morin E."/>
            <person name="Grigoriev I.V."/>
            <person name="Henrissat B."/>
            <person name="Lindahl B."/>
            <person name="Martin F."/>
        </authorList>
    </citation>
    <scope>NUCLEOTIDE SEQUENCE</scope>
    <source>
        <strain evidence="2">JB14</strain>
    </source>
</reference>
<dbReference type="Proteomes" id="UP000799118">
    <property type="component" value="Unassembled WGS sequence"/>
</dbReference>
<sequence length="137" mass="15084">MAYSPSLPFWPLSLLSSLLVQSGETLRKVEADIAFTDKGANRIAGSVLYRQLEVFFNADGEVILNDIEGFVPAIQQIIAKKKPFYNLLVTGSAALVKQDLGTLNTDTNNFQNALNGKTQCRGALHVGEWTWMLYTSS</sequence>
<evidence type="ECO:0000256" key="1">
    <source>
        <dbReference type="SAM" id="SignalP"/>
    </source>
</evidence>
<evidence type="ECO:0000313" key="2">
    <source>
        <dbReference type="EMBL" id="KAE9402545.1"/>
    </source>
</evidence>
<gene>
    <name evidence="2" type="ORF">BT96DRAFT_937024</name>
</gene>
<organism evidence="2 3">
    <name type="scientific">Gymnopus androsaceus JB14</name>
    <dbReference type="NCBI Taxonomy" id="1447944"/>
    <lineage>
        <taxon>Eukaryota</taxon>
        <taxon>Fungi</taxon>
        <taxon>Dikarya</taxon>
        <taxon>Basidiomycota</taxon>
        <taxon>Agaricomycotina</taxon>
        <taxon>Agaricomycetes</taxon>
        <taxon>Agaricomycetidae</taxon>
        <taxon>Agaricales</taxon>
        <taxon>Marasmiineae</taxon>
        <taxon>Omphalotaceae</taxon>
        <taxon>Gymnopus</taxon>
    </lineage>
</organism>
<feature type="chain" id="PRO_5025663725" evidence="1">
    <location>
        <begin position="26"/>
        <end position="137"/>
    </location>
</feature>
<accession>A0A6A4I178</accession>
<proteinExistence type="predicted"/>
<keyword evidence="3" id="KW-1185">Reference proteome</keyword>
<dbReference type="EMBL" id="ML769433">
    <property type="protein sequence ID" value="KAE9402545.1"/>
    <property type="molecule type" value="Genomic_DNA"/>
</dbReference>
<keyword evidence="1" id="KW-0732">Signal</keyword>
<name>A0A6A4I178_9AGAR</name>
<dbReference type="AlphaFoldDB" id="A0A6A4I178"/>
<protein>
    <submittedName>
        <fullName evidence="2">Uncharacterized protein</fullName>
    </submittedName>
</protein>
<feature type="signal peptide" evidence="1">
    <location>
        <begin position="1"/>
        <end position="25"/>
    </location>
</feature>
<dbReference type="OrthoDB" id="3485059at2759"/>
<evidence type="ECO:0000313" key="3">
    <source>
        <dbReference type="Proteomes" id="UP000799118"/>
    </source>
</evidence>